<name>A0ABY6KQB5_9ARAC</name>
<dbReference type="PANTHER" id="PTHR46114:SF2">
    <property type="entry name" value="CULLIN N-TERMINAL DOMAIN-CONTAINING PROTEIN"/>
    <property type="match status" value="1"/>
</dbReference>
<feature type="region of interest" description="Disordered" evidence="1">
    <location>
        <begin position="160"/>
        <end position="190"/>
    </location>
</feature>
<dbReference type="EMBL" id="CP092869">
    <property type="protein sequence ID" value="UYV70037.1"/>
    <property type="molecule type" value="Genomic_DNA"/>
</dbReference>
<dbReference type="PANTHER" id="PTHR46114">
    <property type="entry name" value="APPLE DOMAIN-CONTAINING PROTEIN"/>
    <property type="match status" value="1"/>
</dbReference>
<organism evidence="2 3">
    <name type="scientific">Cordylochernes scorpioides</name>
    <dbReference type="NCBI Taxonomy" id="51811"/>
    <lineage>
        <taxon>Eukaryota</taxon>
        <taxon>Metazoa</taxon>
        <taxon>Ecdysozoa</taxon>
        <taxon>Arthropoda</taxon>
        <taxon>Chelicerata</taxon>
        <taxon>Arachnida</taxon>
        <taxon>Pseudoscorpiones</taxon>
        <taxon>Cheliferoidea</taxon>
        <taxon>Chernetidae</taxon>
        <taxon>Cordylochernes</taxon>
    </lineage>
</organism>
<evidence type="ECO:0000313" key="2">
    <source>
        <dbReference type="EMBL" id="UYV70037.1"/>
    </source>
</evidence>
<gene>
    <name evidence="2" type="ORF">LAZ67_7001547</name>
</gene>
<sequence length="344" mass="39535">MLHQHNLLVQQFKTALENLPSDAYRVVVNADRTPPGQHPRRYNAPTANEVAVVLAGNQFGSRDIVLHQRDNLLKHVSDTHRFYDALQYPLIFWKGQEGYSFHIPQIDPNTRQPLSSKVSSMDFYGYFIMVRRNSPNVIVQFGQLFHQFLVDMYAKPPENAIFSDDDSDRREQQSDDTNFEAGASSEPHLLTQGDLNDLGLIKNLVKATDRNASGFAYLKQKCSSISDVKIKEGIFVGPQIRELQQDGNFQNSLYEVEEAAWNSFRNVCKNFLIHFLHSDLDFSPDNLGAVSDEHGERFYQDISSMEKQYQGKWSPGMLAHYCWTLKKDVPQAKYKRKFTVTTFQ</sequence>
<accession>A0ABY6KQB5</accession>
<reference evidence="2 3" key="1">
    <citation type="submission" date="2022-01" db="EMBL/GenBank/DDBJ databases">
        <title>A chromosomal length assembly of Cordylochernes scorpioides.</title>
        <authorList>
            <person name="Zeh D."/>
            <person name="Zeh J."/>
        </authorList>
    </citation>
    <scope>NUCLEOTIDE SEQUENCE [LARGE SCALE GENOMIC DNA]</scope>
    <source>
        <strain evidence="2">IN4F17</strain>
        <tissue evidence="2">Whole Body</tissue>
    </source>
</reference>
<evidence type="ECO:0000313" key="3">
    <source>
        <dbReference type="Proteomes" id="UP001235939"/>
    </source>
</evidence>
<protein>
    <recommendedName>
        <fullName evidence="4">Helitron helicase-like domain-containing protein</fullName>
    </recommendedName>
</protein>
<proteinExistence type="predicted"/>
<dbReference type="Proteomes" id="UP001235939">
    <property type="component" value="Chromosome 07"/>
</dbReference>
<evidence type="ECO:0008006" key="4">
    <source>
        <dbReference type="Google" id="ProtNLM"/>
    </source>
</evidence>
<keyword evidence="3" id="KW-1185">Reference proteome</keyword>
<evidence type="ECO:0000256" key="1">
    <source>
        <dbReference type="SAM" id="MobiDB-lite"/>
    </source>
</evidence>